<evidence type="ECO:0000256" key="1">
    <source>
        <dbReference type="ARBA" id="ARBA00004123"/>
    </source>
</evidence>
<evidence type="ECO:0000313" key="14">
    <source>
        <dbReference type="EMBL" id="KAK1792793.1"/>
    </source>
</evidence>
<reference evidence="14" key="1">
    <citation type="submission" date="2023-03" db="EMBL/GenBank/DDBJ databases">
        <title>Electrophorus voltai genome.</title>
        <authorList>
            <person name="Bian C."/>
        </authorList>
    </citation>
    <scope>NUCLEOTIDE SEQUENCE</scope>
    <source>
        <strain evidence="14">CB-2022</strain>
        <tissue evidence="14">Muscle</tissue>
    </source>
</reference>
<organism evidence="14 15">
    <name type="scientific">Electrophorus voltai</name>
    <dbReference type="NCBI Taxonomy" id="2609070"/>
    <lineage>
        <taxon>Eukaryota</taxon>
        <taxon>Metazoa</taxon>
        <taxon>Chordata</taxon>
        <taxon>Craniata</taxon>
        <taxon>Vertebrata</taxon>
        <taxon>Euteleostomi</taxon>
        <taxon>Actinopterygii</taxon>
        <taxon>Neopterygii</taxon>
        <taxon>Teleostei</taxon>
        <taxon>Ostariophysi</taxon>
        <taxon>Gymnotiformes</taxon>
        <taxon>Gymnotoidei</taxon>
        <taxon>Gymnotidae</taxon>
        <taxon>Electrophorus</taxon>
    </lineage>
</organism>
<feature type="compositionally biased region" description="Basic and acidic residues" evidence="11">
    <location>
        <begin position="617"/>
        <end position="629"/>
    </location>
</feature>
<dbReference type="SMART" id="SM00355">
    <property type="entry name" value="ZnF_C2H2"/>
    <property type="match status" value="2"/>
</dbReference>
<dbReference type="InterPro" id="IPR013087">
    <property type="entry name" value="Znf_C2H2_type"/>
</dbReference>
<proteinExistence type="inferred from homology"/>
<dbReference type="InterPro" id="IPR056345">
    <property type="entry name" value="Znf-C2H2_CIZ1"/>
</dbReference>
<feature type="compositionally biased region" description="Polar residues" evidence="11">
    <location>
        <begin position="598"/>
        <end position="615"/>
    </location>
</feature>
<dbReference type="InterPro" id="IPR002995">
    <property type="entry name" value="Surf4"/>
</dbReference>
<evidence type="ECO:0000259" key="13">
    <source>
        <dbReference type="PROSITE" id="PS50171"/>
    </source>
</evidence>
<comment type="caution">
    <text evidence="14">The sequence shown here is derived from an EMBL/GenBank/DDBJ whole genome shotgun (WGS) entry which is preliminary data.</text>
</comment>
<feature type="transmembrane region" description="Helical" evidence="12">
    <location>
        <begin position="777"/>
        <end position="796"/>
    </location>
</feature>
<comment type="similarity">
    <text evidence="3">Belongs to the SURF4 family.</text>
</comment>
<feature type="transmembrane region" description="Helical" evidence="12">
    <location>
        <begin position="891"/>
        <end position="910"/>
    </location>
</feature>
<keyword evidence="4 12" id="KW-0812">Transmembrane</keyword>
<dbReference type="InterPro" id="IPR003604">
    <property type="entry name" value="Matrin/U1-like-C_Znf_C2H2"/>
</dbReference>
<dbReference type="GO" id="GO:0008270">
    <property type="term" value="F:zinc ion binding"/>
    <property type="evidence" value="ECO:0007669"/>
    <property type="project" value="UniProtKB-KW"/>
</dbReference>
<dbReference type="SUPFAM" id="SSF57667">
    <property type="entry name" value="beta-beta-alpha zinc fingers"/>
    <property type="match status" value="1"/>
</dbReference>
<dbReference type="GO" id="GO:0016020">
    <property type="term" value="C:membrane"/>
    <property type="evidence" value="ECO:0007669"/>
    <property type="project" value="UniProtKB-SubCell"/>
</dbReference>
<dbReference type="GO" id="GO:0005634">
    <property type="term" value="C:nucleus"/>
    <property type="evidence" value="ECO:0007669"/>
    <property type="project" value="UniProtKB-SubCell"/>
</dbReference>
<dbReference type="GO" id="GO:0003676">
    <property type="term" value="F:nucleic acid binding"/>
    <property type="evidence" value="ECO:0007669"/>
    <property type="project" value="InterPro"/>
</dbReference>
<gene>
    <name evidence="14" type="ORF">P4O66_012115</name>
</gene>
<dbReference type="EMBL" id="JAROKS010000019">
    <property type="protein sequence ID" value="KAK1792793.1"/>
    <property type="molecule type" value="Genomic_DNA"/>
</dbReference>
<protein>
    <recommendedName>
        <fullName evidence="13">Matrin-type domain-containing protein</fullName>
    </recommendedName>
</protein>
<feature type="region of interest" description="Disordered" evidence="11">
    <location>
        <begin position="297"/>
        <end position="356"/>
    </location>
</feature>
<feature type="compositionally biased region" description="Basic and acidic residues" evidence="11">
    <location>
        <begin position="340"/>
        <end position="355"/>
    </location>
</feature>
<keyword evidence="6" id="KW-0863">Zinc-finger</keyword>
<feature type="region of interest" description="Disordered" evidence="11">
    <location>
        <begin position="196"/>
        <end position="229"/>
    </location>
</feature>
<feature type="transmembrane region" description="Helical" evidence="12">
    <location>
        <begin position="866"/>
        <end position="884"/>
    </location>
</feature>
<comment type="subcellular location">
    <subcellularLocation>
        <location evidence="2">Membrane</location>
        <topology evidence="2">Multi-pass membrane protein</topology>
    </subcellularLocation>
    <subcellularLocation>
        <location evidence="1">Nucleus</location>
    </subcellularLocation>
</comment>
<dbReference type="Gene3D" id="3.30.160.60">
    <property type="entry name" value="Classic Zinc Finger"/>
    <property type="match status" value="1"/>
</dbReference>
<dbReference type="Proteomes" id="UP001239994">
    <property type="component" value="Unassembled WGS sequence"/>
</dbReference>
<dbReference type="InterPro" id="IPR036236">
    <property type="entry name" value="Znf_C2H2_sf"/>
</dbReference>
<feature type="domain" description="Matrin-type" evidence="13">
    <location>
        <begin position="551"/>
        <end position="582"/>
    </location>
</feature>
<dbReference type="SMART" id="SM00451">
    <property type="entry name" value="ZnF_U1"/>
    <property type="match status" value="3"/>
</dbReference>
<feature type="transmembrane region" description="Helical" evidence="12">
    <location>
        <begin position="748"/>
        <end position="770"/>
    </location>
</feature>
<dbReference type="InterPro" id="IPR000690">
    <property type="entry name" value="Matrin/U1-C_Znf_C2H2"/>
</dbReference>
<keyword evidence="15" id="KW-1185">Reference proteome</keyword>
<keyword evidence="5" id="KW-0479">Metal-binding</keyword>
<dbReference type="PROSITE" id="PS01339">
    <property type="entry name" value="SURF4"/>
    <property type="match status" value="1"/>
</dbReference>
<feature type="compositionally biased region" description="Basic and acidic residues" evidence="11">
    <location>
        <begin position="218"/>
        <end position="229"/>
    </location>
</feature>
<evidence type="ECO:0000256" key="12">
    <source>
        <dbReference type="SAM" id="Phobius"/>
    </source>
</evidence>
<evidence type="ECO:0000256" key="6">
    <source>
        <dbReference type="ARBA" id="ARBA00022771"/>
    </source>
</evidence>
<feature type="transmembrane region" description="Helical" evidence="12">
    <location>
        <begin position="930"/>
        <end position="947"/>
    </location>
</feature>
<keyword evidence="10" id="KW-0539">Nucleus</keyword>
<dbReference type="Pfam" id="PF02077">
    <property type="entry name" value="SURF4"/>
    <property type="match status" value="1"/>
</dbReference>
<feature type="region of interest" description="Disordered" evidence="11">
    <location>
        <begin position="261"/>
        <end position="281"/>
    </location>
</feature>
<feature type="compositionally biased region" description="Acidic residues" evidence="11">
    <location>
        <begin position="297"/>
        <end position="308"/>
    </location>
</feature>
<evidence type="ECO:0000256" key="3">
    <source>
        <dbReference type="ARBA" id="ARBA00006945"/>
    </source>
</evidence>
<evidence type="ECO:0000313" key="15">
    <source>
        <dbReference type="Proteomes" id="UP001239994"/>
    </source>
</evidence>
<dbReference type="PROSITE" id="PS50171">
    <property type="entry name" value="ZF_MATRIN"/>
    <property type="match status" value="1"/>
</dbReference>
<dbReference type="AlphaFoldDB" id="A0AAD8Z446"/>
<keyword evidence="9 12" id="KW-0472">Membrane</keyword>
<dbReference type="PROSITE" id="PS00028">
    <property type="entry name" value="ZINC_FINGER_C2H2_1"/>
    <property type="match status" value="1"/>
</dbReference>
<keyword evidence="8 12" id="KW-1133">Transmembrane helix</keyword>
<evidence type="ECO:0000256" key="9">
    <source>
        <dbReference type="ARBA" id="ARBA00023136"/>
    </source>
</evidence>
<evidence type="ECO:0000256" key="11">
    <source>
        <dbReference type="SAM" id="MobiDB-lite"/>
    </source>
</evidence>
<dbReference type="InterPro" id="IPR026811">
    <property type="entry name" value="CIZ1"/>
</dbReference>
<dbReference type="Pfam" id="PF23330">
    <property type="entry name" value="zf-C2H2_14"/>
    <property type="match status" value="1"/>
</dbReference>
<evidence type="ECO:0000256" key="2">
    <source>
        <dbReference type="ARBA" id="ARBA00004141"/>
    </source>
</evidence>
<name>A0AAD8Z446_9TELE</name>
<evidence type="ECO:0000256" key="4">
    <source>
        <dbReference type="ARBA" id="ARBA00022692"/>
    </source>
</evidence>
<evidence type="ECO:0000256" key="10">
    <source>
        <dbReference type="ARBA" id="ARBA00023242"/>
    </source>
</evidence>
<accession>A0AAD8Z446</accession>
<feature type="region of interest" description="Disordered" evidence="11">
    <location>
        <begin position="586"/>
        <end position="651"/>
    </location>
</feature>
<keyword evidence="7" id="KW-0862">Zinc</keyword>
<feature type="compositionally biased region" description="Polar residues" evidence="11">
    <location>
        <begin position="311"/>
        <end position="336"/>
    </location>
</feature>
<evidence type="ECO:0000256" key="8">
    <source>
        <dbReference type="ARBA" id="ARBA00022989"/>
    </source>
</evidence>
<evidence type="ECO:0000256" key="5">
    <source>
        <dbReference type="ARBA" id="ARBA00022723"/>
    </source>
</evidence>
<dbReference type="PANTHER" id="PTHR15491">
    <property type="match status" value="1"/>
</dbReference>
<dbReference type="PANTHER" id="PTHR15491:SF12">
    <property type="entry name" value="CDKN1A INTERACTING ZINC FINGER PROTEIN 1B ISOFORM X1-RELATED"/>
    <property type="match status" value="1"/>
</dbReference>
<evidence type="ECO:0000256" key="7">
    <source>
        <dbReference type="ARBA" id="ARBA00022833"/>
    </source>
</evidence>
<sequence length="1085" mass="121243">MCIARFGRQKKRCSTQSTSSCTVMHGRVICIRARSTFPEFLQRRERRPCALRYRRSFHYRTAQAVSTLITDSLSIICVRGDVEHPPPSSHIIIPSFTSPQRFLGPNPVIRPPVVMHQMPGVPVARGKRFPAPFLPRGVGQSLLGLPPVQAPLRNAPVGFMSRHQPCLHRPCLNKASAFHLYRLYSNDYFQEGFISSSQRKRDSGHVATGKSNSHMTKSKTDAKTTKAEIKREVCGEGSWASSSEQTEPAVKKLKSFGADEQVEQAEGGDAEQTAVDTDSPAIPEQEAHMCFPITPEEESVSAEAEADLEQSRTAEVQGVGTSLKVTIQRSSESRAFSTGPEDKVAATGRSPDKDTSTTAGKFCCYICNITRPDQQEFQTHMISLDHQQKMMEIQHLSNTCLATLLPKMQEKRQGLQHWCAICQSHFAGDLIEHRRTKKHKVAKVSSRPFCTVCGRYFRTPRKFVEHMKSPEHKQQVEELREEGGPEVMEELITVDAIGCFEGEDDYEEEENEDKEEDTSPEKVISEMMSDCEGYDPDTQYGASFVVPAAGFLCKLCHKFYHFESSARETHCKSLVHYQNLQKYKAMLSRPREGEESLRSSNSSTPIPEKSSNTAARTEAEGGQEEKSQSLKECLTSCHDSPSPEREPTCAATLSPAGTAKRLTRYSFVSTWSNQASRKELIRLSVMCMLRLATLGEGNSREFLRVTKQYLPHVARLCLISTFLEDGIRMWFQWSEQKDYIESSWGCGAFLATLFVLINLLGQLGGCILILSRNFVQYACFGLFGIIGLQTIAYSILWDPKFLMRNLALGGGLLLLLAESRSEGRSMFAGVPTMRESSPKQYMQLGGRVLLVLMFMTLLHFDANFLSILQNLVGTALIILVAIGFKTKLAALTLVVWLLIINFSFNAFWTIPTYKPMHDFLKYDFFQTTSVIGGLLLVVALGPGGVSMDEKKKECKLKGRRSQMAPVKASIERVYPRALAQLLESSQWEGKPLSDGVTSGVGCAAVQWRERAKESEREGKVVTFCNKAICSCKPLDLCPISLELHPHTTLLYPVVRAEMITTGEQFLITVSISEILQFSIPLVLHD</sequence>